<accession>A0A760NBY0</accession>
<dbReference type="AlphaFoldDB" id="A0A760NBY0"/>
<dbReference type="EMBL" id="DAAXUE010000003">
    <property type="protein sequence ID" value="HAG2584095.1"/>
    <property type="molecule type" value="Genomic_DNA"/>
</dbReference>
<evidence type="ECO:0000313" key="2">
    <source>
        <dbReference type="EMBL" id="HAG2584095.1"/>
    </source>
</evidence>
<sequence length="48" mass="5550">MKQKNQEHDDGQREATGHQLDHPDDEKTSWAPLHALHKPLLPDPDEKD</sequence>
<evidence type="ECO:0000256" key="1">
    <source>
        <dbReference type="SAM" id="MobiDB-lite"/>
    </source>
</evidence>
<gene>
    <name evidence="2" type="ORF">G8W63_001339</name>
</gene>
<reference evidence="2" key="2">
    <citation type="submission" date="2020-02" db="EMBL/GenBank/DDBJ databases">
        <authorList>
            <consortium name="NCBI Pathogen Detection Project"/>
        </authorList>
    </citation>
    <scope>NUCLEOTIDE SEQUENCE</scope>
    <source>
        <strain evidence="2">MA.CK_95/00013329</strain>
    </source>
</reference>
<comment type="caution">
    <text evidence="2">The sequence shown here is derived from an EMBL/GenBank/DDBJ whole genome shotgun (WGS) entry which is preliminary data.</text>
</comment>
<protein>
    <submittedName>
        <fullName evidence="2">Uncharacterized protein</fullName>
    </submittedName>
</protein>
<feature type="compositionally biased region" description="Basic and acidic residues" evidence="1">
    <location>
        <begin position="1"/>
        <end position="28"/>
    </location>
</feature>
<organism evidence="2">
    <name type="scientific">Salmonella enterica</name>
    <name type="common">Salmonella choleraesuis</name>
    <dbReference type="NCBI Taxonomy" id="28901"/>
    <lineage>
        <taxon>Bacteria</taxon>
        <taxon>Pseudomonadati</taxon>
        <taxon>Pseudomonadota</taxon>
        <taxon>Gammaproteobacteria</taxon>
        <taxon>Enterobacterales</taxon>
        <taxon>Enterobacteriaceae</taxon>
        <taxon>Salmonella</taxon>
    </lineage>
</organism>
<feature type="region of interest" description="Disordered" evidence="1">
    <location>
        <begin position="1"/>
        <end position="48"/>
    </location>
</feature>
<name>A0A760NBY0_SALER</name>
<proteinExistence type="predicted"/>
<reference evidence="2" key="1">
    <citation type="journal article" date="2018" name="Genome Biol.">
        <title>SKESA: strategic k-mer extension for scrupulous assemblies.</title>
        <authorList>
            <person name="Souvorov A."/>
            <person name="Agarwala R."/>
            <person name="Lipman D.J."/>
        </authorList>
    </citation>
    <scope>NUCLEOTIDE SEQUENCE</scope>
    <source>
        <strain evidence="2">MA.CK_95/00013329</strain>
    </source>
</reference>